<feature type="region of interest" description="Disordered" evidence="2">
    <location>
        <begin position="42"/>
        <end position="130"/>
    </location>
</feature>
<reference evidence="3" key="1">
    <citation type="submission" date="2022-05" db="EMBL/GenBank/DDBJ databases">
        <title>The Musa troglodytarum L. genome provides insights into the mechanism of non-climacteric behaviour and enrichment of carotenoids.</title>
        <authorList>
            <person name="Wang J."/>
        </authorList>
    </citation>
    <scope>NUCLEOTIDE SEQUENCE</scope>
    <source>
        <tissue evidence="3">Leaf</tissue>
    </source>
</reference>
<dbReference type="Proteomes" id="UP001055439">
    <property type="component" value="Chromosome 1"/>
</dbReference>
<sequence length="130" mass="14141">MEEVRATLNSLLEEQATVKREIEACRSRVEIMREMNSMLKEGLAKAAAARGAPGTPSPPATDSRVGSLASDQQMQSAGLQGGTKNVEEAPRMTRKRRMETDAGEEEMHASQNTSSDAAKQVAELIHTMRL</sequence>
<dbReference type="AlphaFoldDB" id="A0A9E7EC32"/>
<name>A0A9E7EC32_9LILI</name>
<feature type="coiled-coil region" evidence="1">
    <location>
        <begin position="1"/>
        <end position="28"/>
    </location>
</feature>
<accession>A0A9E7EC32</accession>
<keyword evidence="4" id="KW-1185">Reference proteome</keyword>
<feature type="compositionally biased region" description="Low complexity" evidence="2">
    <location>
        <begin position="44"/>
        <end position="54"/>
    </location>
</feature>
<keyword evidence="1" id="KW-0175">Coiled coil</keyword>
<evidence type="ECO:0000313" key="4">
    <source>
        <dbReference type="Proteomes" id="UP001055439"/>
    </source>
</evidence>
<protein>
    <submittedName>
        <fullName evidence="3">Uncharacterized protein</fullName>
    </submittedName>
</protein>
<feature type="compositionally biased region" description="Polar residues" evidence="2">
    <location>
        <begin position="69"/>
        <end position="78"/>
    </location>
</feature>
<gene>
    <name evidence="3" type="ORF">MUK42_37300</name>
</gene>
<evidence type="ECO:0000256" key="2">
    <source>
        <dbReference type="SAM" id="MobiDB-lite"/>
    </source>
</evidence>
<evidence type="ECO:0000313" key="3">
    <source>
        <dbReference type="EMBL" id="URD73203.1"/>
    </source>
</evidence>
<dbReference type="EMBL" id="CP097502">
    <property type="protein sequence ID" value="URD73203.1"/>
    <property type="molecule type" value="Genomic_DNA"/>
</dbReference>
<organism evidence="3 4">
    <name type="scientific">Musa troglodytarum</name>
    <name type="common">fe'i banana</name>
    <dbReference type="NCBI Taxonomy" id="320322"/>
    <lineage>
        <taxon>Eukaryota</taxon>
        <taxon>Viridiplantae</taxon>
        <taxon>Streptophyta</taxon>
        <taxon>Embryophyta</taxon>
        <taxon>Tracheophyta</taxon>
        <taxon>Spermatophyta</taxon>
        <taxon>Magnoliopsida</taxon>
        <taxon>Liliopsida</taxon>
        <taxon>Zingiberales</taxon>
        <taxon>Musaceae</taxon>
        <taxon>Musa</taxon>
    </lineage>
</organism>
<proteinExistence type="predicted"/>
<evidence type="ECO:0000256" key="1">
    <source>
        <dbReference type="SAM" id="Coils"/>
    </source>
</evidence>